<dbReference type="KEGG" id="eha:Ethha_2287"/>
<protein>
    <submittedName>
        <fullName evidence="1">Uncharacterized protein</fullName>
    </submittedName>
</protein>
<evidence type="ECO:0000313" key="1">
    <source>
        <dbReference type="EMBL" id="ADU27800.1"/>
    </source>
</evidence>
<sequence length="99" mass="11020">MHAHFGPLYNYTPPRVAAVKNGRKQPETAGKVLPAAEKANKPQTKQGQTLFVKSRILFISTKMPPRYAANTRNTASIPALYVGDIFSRKSVGFKFRNKT</sequence>
<dbReference type="HOGENOM" id="CLU_2316068_0_0_9"/>
<dbReference type="EMBL" id="CP002400">
    <property type="protein sequence ID" value="ADU27800.1"/>
    <property type="molecule type" value="Genomic_DNA"/>
</dbReference>
<dbReference type="Proteomes" id="UP000001551">
    <property type="component" value="Chromosome"/>
</dbReference>
<gene>
    <name evidence="1" type="ordered locus">Ethha_2287</name>
</gene>
<name>E6U4R5_ETHHY</name>
<dbReference type="AlphaFoldDB" id="E6U4R5"/>
<proteinExistence type="predicted"/>
<organism evidence="1 2">
    <name type="scientific">Ethanoligenens harbinense (strain DSM 18485 / JCM 12961 / CGMCC 1.5033 / YUAN-3)</name>
    <dbReference type="NCBI Taxonomy" id="663278"/>
    <lineage>
        <taxon>Bacteria</taxon>
        <taxon>Bacillati</taxon>
        <taxon>Bacillota</taxon>
        <taxon>Clostridia</taxon>
        <taxon>Eubacteriales</taxon>
        <taxon>Oscillospiraceae</taxon>
        <taxon>Ethanoligenens</taxon>
    </lineage>
</organism>
<evidence type="ECO:0000313" key="2">
    <source>
        <dbReference type="Proteomes" id="UP000001551"/>
    </source>
</evidence>
<accession>E6U4R5</accession>
<keyword evidence="2" id="KW-1185">Reference proteome</keyword>
<dbReference type="RefSeq" id="WP_013486148.1">
    <property type="nucleotide sequence ID" value="NC_014828.1"/>
</dbReference>
<reference evidence="1 2" key="1">
    <citation type="submission" date="2010-12" db="EMBL/GenBank/DDBJ databases">
        <title>Complete sequence of Ethanoligenens harbinense YUAN-3.</title>
        <authorList>
            <person name="Lucas S."/>
            <person name="Copeland A."/>
            <person name="Lapidus A."/>
            <person name="Cheng J.-F."/>
            <person name="Bruce D."/>
            <person name="Goodwin L."/>
            <person name="Pitluck S."/>
            <person name="Chertkov O."/>
            <person name="Misra M."/>
            <person name="Detter J.C."/>
            <person name="Han C."/>
            <person name="Tapia R."/>
            <person name="Land M."/>
            <person name="Hauser L."/>
            <person name="Jeffries C."/>
            <person name="Kyrpides N."/>
            <person name="Ivanova N."/>
            <person name="Mikhailova N."/>
            <person name="Wang A."/>
            <person name="Mouttaki H."/>
            <person name="He Z."/>
            <person name="Zhou J."/>
            <person name="Hemme C.L."/>
            <person name="Woyke T."/>
        </authorList>
    </citation>
    <scope>NUCLEOTIDE SEQUENCE [LARGE SCALE GENOMIC DNA]</scope>
    <source>
        <strain evidence="2">DSM 18485 / JCM 12961 / CGMCC 1.5033 / YUAN-3</strain>
    </source>
</reference>
<dbReference type="STRING" id="663278.Ethha_2287"/>